<keyword evidence="3" id="KW-1185">Reference proteome</keyword>
<gene>
    <name evidence="2" type="ORF">NVV95_17915</name>
</gene>
<organism evidence="2 3">
    <name type="scientific">Herbiconiux gentiana</name>
    <dbReference type="NCBI Taxonomy" id="2970912"/>
    <lineage>
        <taxon>Bacteria</taxon>
        <taxon>Bacillati</taxon>
        <taxon>Actinomycetota</taxon>
        <taxon>Actinomycetes</taxon>
        <taxon>Micrococcales</taxon>
        <taxon>Microbacteriaceae</taxon>
        <taxon>Herbiconiux</taxon>
    </lineage>
</organism>
<evidence type="ECO:0000313" key="3">
    <source>
        <dbReference type="Proteomes" id="UP001165580"/>
    </source>
</evidence>
<name>A0ABT2GJM6_9MICO</name>
<feature type="coiled-coil region" evidence="1">
    <location>
        <begin position="72"/>
        <end position="106"/>
    </location>
</feature>
<accession>A0ABT2GJM6</accession>
<sequence>MAATGETPTTQVILWWNGRGQWGARAKRGHQRGWAYVDELANLPAAAVEAARKAGGTLPAGTRVEIQRPGTIDRLLPEIDEAEARAAELRRQLRELENEIDQMRKRTFTSLRRAKLRPEDALHLLANGFTIEVPEDGNEEQG</sequence>
<keyword evidence="1" id="KW-0175">Coiled coil</keyword>
<dbReference type="EMBL" id="JANTEZ010000012">
    <property type="protein sequence ID" value="MCS5716427.1"/>
    <property type="molecule type" value="Genomic_DNA"/>
</dbReference>
<dbReference type="Proteomes" id="UP001165580">
    <property type="component" value="Unassembled WGS sequence"/>
</dbReference>
<comment type="caution">
    <text evidence="2">The sequence shown here is derived from an EMBL/GenBank/DDBJ whole genome shotgun (WGS) entry which is preliminary data.</text>
</comment>
<evidence type="ECO:0000313" key="2">
    <source>
        <dbReference type="EMBL" id="MCS5716427.1"/>
    </source>
</evidence>
<proteinExistence type="predicted"/>
<reference evidence="2" key="1">
    <citation type="submission" date="2022-08" db="EMBL/GenBank/DDBJ databases">
        <authorList>
            <person name="Deng Y."/>
            <person name="Han X.-F."/>
            <person name="Zhang Y.-Q."/>
        </authorList>
    </citation>
    <scope>NUCLEOTIDE SEQUENCE</scope>
    <source>
        <strain evidence="2">CPCC 205716</strain>
    </source>
</reference>
<dbReference type="RefSeq" id="WP_259487945.1">
    <property type="nucleotide sequence ID" value="NZ_JANTEZ010000012.1"/>
</dbReference>
<protein>
    <submittedName>
        <fullName evidence="2">Uncharacterized protein</fullName>
    </submittedName>
</protein>
<evidence type="ECO:0000256" key="1">
    <source>
        <dbReference type="SAM" id="Coils"/>
    </source>
</evidence>